<dbReference type="Proteomes" id="UP000266841">
    <property type="component" value="Unassembled WGS sequence"/>
</dbReference>
<gene>
    <name evidence="2" type="ORF">THAOC_10347</name>
</gene>
<accession>K0SQ82</accession>
<feature type="region of interest" description="Disordered" evidence="1">
    <location>
        <begin position="128"/>
        <end position="158"/>
    </location>
</feature>
<sequence>MKNLVVGDGVEEVVVARVEHGVAHAAEDSKHGSTAVLDLNVEGTVTGINILDLSRVASRDERRGAVVASRKVLGSSGVLAGGHGDSLGKEAEEGDLFQGRPVRVMNRDRWKFVMRSLLTWTSPKVGTLARAAKPMPSSRTEEKGTSPAKSRDPGKNAMEDEYSSIEPIVTHHGNTSVLDLNGTTAGERVRVLNEAEGIEKIEGSGVDTKAVGGASISSDGGVDASLLNGAKAAAEGGGGADKGKGDGRLHFDVLIVDPKGLWEHGIFLSIDLRSEDLPEKIVSSWFNLNQIPPIEFKKDPFQPESQLTQAEKDRSLLIVNLGLGFASSWQSQQTQLKILALHPALEGQRRQLEGGRSEDLYVCPQGPNVAGCELGVHNRRTTGVSSSGALSALRQSQDREKPLPDDPFNLSVEQIRHVYHESEYRLLAKQQNHNE</sequence>
<comment type="caution">
    <text evidence="2">The sequence shown here is derived from an EMBL/GenBank/DDBJ whole genome shotgun (WGS) entry which is preliminary data.</text>
</comment>
<evidence type="ECO:0000256" key="1">
    <source>
        <dbReference type="SAM" id="MobiDB-lite"/>
    </source>
</evidence>
<dbReference type="EMBL" id="AGNL01011311">
    <property type="protein sequence ID" value="EJK68468.1"/>
    <property type="molecule type" value="Genomic_DNA"/>
</dbReference>
<organism evidence="2 3">
    <name type="scientific">Thalassiosira oceanica</name>
    <name type="common">Marine diatom</name>
    <dbReference type="NCBI Taxonomy" id="159749"/>
    <lineage>
        <taxon>Eukaryota</taxon>
        <taxon>Sar</taxon>
        <taxon>Stramenopiles</taxon>
        <taxon>Ochrophyta</taxon>
        <taxon>Bacillariophyta</taxon>
        <taxon>Coscinodiscophyceae</taxon>
        <taxon>Thalassiosirophycidae</taxon>
        <taxon>Thalassiosirales</taxon>
        <taxon>Thalassiosiraceae</taxon>
        <taxon>Thalassiosira</taxon>
    </lineage>
</organism>
<name>K0SQ82_THAOC</name>
<dbReference type="AlphaFoldDB" id="K0SQ82"/>
<proteinExistence type="predicted"/>
<feature type="compositionally biased region" description="Basic and acidic residues" evidence="1">
    <location>
        <begin position="139"/>
        <end position="158"/>
    </location>
</feature>
<protein>
    <submittedName>
        <fullName evidence="2">Uncharacterized protein</fullName>
    </submittedName>
</protein>
<keyword evidence="3" id="KW-1185">Reference proteome</keyword>
<evidence type="ECO:0000313" key="2">
    <source>
        <dbReference type="EMBL" id="EJK68468.1"/>
    </source>
</evidence>
<reference evidence="2 3" key="1">
    <citation type="journal article" date="2012" name="Genome Biol.">
        <title>Genome and low-iron response of an oceanic diatom adapted to chronic iron limitation.</title>
        <authorList>
            <person name="Lommer M."/>
            <person name="Specht M."/>
            <person name="Roy A.S."/>
            <person name="Kraemer L."/>
            <person name="Andreson R."/>
            <person name="Gutowska M.A."/>
            <person name="Wolf J."/>
            <person name="Bergner S.V."/>
            <person name="Schilhabel M.B."/>
            <person name="Klostermeier U.C."/>
            <person name="Beiko R.G."/>
            <person name="Rosenstiel P."/>
            <person name="Hippler M."/>
            <person name="Laroche J."/>
        </authorList>
    </citation>
    <scope>NUCLEOTIDE SEQUENCE [LARGE SCALE GENOMIC DNA]</scope>
    <source>
        <strain evidence="2 3">CCMP1005</strain>
    </source>
</reference>
<feature type="compositionally biased region" description="Polar residues" evidence="1">
    <location>
        <begin position="383"/>
        <end position="395"/>
    </location>
</feature>
<evidence type="ECO:0000313" key="3">
    <source>
        <dbReference type="Proteomes" id="UP000266841"/>
    </source>
</evidence>
<feature type="region of interest" description="Disordered" evidence="1">
    <location>
        <begin position="383"/>
        <end position="409"/>
    </location>
</feature>